<feature type="region of interest" description="Disordered" evidence="1">
    <location>
        <begin position="1"/>
        <end position="20"/>
    </location>
</feature>
<organism evidence="2 3">
    <name type="scientific">Psophocarpus tetragonolobus</name>
    <name type="common">Winged bean</name>
    <name type="synonym">Dolichos tetragonolobus</name>
    <dbReference type="NCBI Taxonomy" id="3891"/>
    <lineage>
        <taxon>Eukaryota</taxon>
        <taxon>Viridiplantae</taxon>
        <taxon>Streptophyta</taxon>
        <taxon>Embryophyta</taxon>
        <taxon>Tracheophyta</taxon>
        <taxon>Spermatophyta</taxon>
        <taxon>Magnoliopsida</taxon>
        <taxon>eudicotyledons</taxon>
        <taxon>Gunneridae</taxon>
        <taxon>Pentapetalae</taxon>
        <taxon>rosids</taxon>
        <taxon>fabids</taxon>
        <taxon>Fabales</taxon>
        <taxon>Fabaceae</taxon>
        <taxon>Papilionoideae</taxon>
        <taxon>50 kb inversion clade</taxon>
        <taxon>NPAAA clade</taxon>
        <taxon>indigoferoid/millettioid clade</taxon>
        <taxon>Phaseoleae</taxon>
        <taxon>Psophocarpus</taxon>
    </lineage>
</organism>
<gene>
    <name evidence="2" type="ORF">VNO78_25590</name>
</gene>
<dbReference type="EMBL" id="JAYMYS010000006">
    <property type="protein sequence ID" value="KAK7390288.1"/>
    <property type="molecule type" value="Genomic_DNA"/>
</dbReference>
<proteinExistence type="predicted"/>
<dbReference type="AlphaFoldDB" id="A0AAN9SAD9"/>
<reference evidence="2 3" key="1">
    <citation type="submission" date="2024-01" db="EMBL/GenBank/DDBJ databases">
        <title>The genomes of 5 underutilized Papilionoideae crops provide insights into root nodulation and disease resistanc.</title>
        <authorList>
            <person name="Jiang F."/>
        </authorList>
    </citation>
    <scope>NUCLEOTIDE SEQUENCE [LARGE SCALE GENOMIC DNA]</scope>
    <source>
        <strain evidence="2">DUOXIRENSHENG_FW03</strain>
        <tissue evidence="2">Leaves</tissue>
    </source>
</reference>
<accession>A0AAN9SAD9</accession>
<keyword evidence="3" id="KW-1185">Reference proteome</keyword>
<evidence type="ECO:0000313" key="2">
    <source>
        <dbReference type="EMBL" id="KAK7390288.1"/>
    </source>
</evidence>
<evidence type="ECO:0000256" key="1">
    <source>
        <dbReference type="SAM" id="MobiDB-lite"/>
    </source>
</evidence>
<protein>
    <submittedName>
        <fullName evidence="2">Uncharacterized protein</fullName>
    </submittedName>
</protein>
<evidence type="ECO:0000313" key="3">
    <source>
        <dbReference type="Proteomes" id="UP001386955"/>
    </source>
</evidence>
<name>A0AAN9SAD9_PSOTE</name>
<comment type="caution">
    <text evidence="2">The sequence shown here is derived from an EMBL/GenBank/DDBJ whole genome shotgun (WGS) entry which is preliminary data.</text>
</comment>
<dbReference type="Proteomes" id="UP001386955">
    <property type="component" value="Unassembled WGS sequence"/>
</dbReference>
<sequence>MVSFQTNMEQPEGLTNKGEETETRLIEEAVVQVNQCVCWLKEQDGDLSGRSSVGSQEGHNEWLLNLEEEEGENARRSHVTQLERHDKVTRSSCKLGEGYAIFDPFTSSTLICFPDAKNQLECVHIEVTVKDLNGSNPSFATGGDKALFEQ</sequence>